<feature type="domain" description="LTD" evidence="2">
    <location>
        <begin position="181"/>
        <end position="251"/>
    </location>
</feature>
<reference evidence="3 4" key="1">
    <citation type="submission" date="2016-08" db="EMBL/GenBank/DDBJ databases">
        <title>New Insights into Marine Group III Euryarchaeota, from dark to light.</title>
        <authorList>
            <person name="Haro-Moreno J.M."/>
            <person name="Rodriguez-Valera F."/>
            <person name="Lopez-Garcia P."/>
            <person name="Moreira D."/>
            <person name="Martin-Cuadrado A.B."/>
        </authorList>
    </citation>
    <scope>NUCLEOTIDE SEQUENCE [LARGE SCALE GENOMIC DNA]</scope>
    <source>
        <strain evidence="3">CG-Bathy1</strain>
    </source>
</reference>
<dbReference type="Pfam" id="PF00932">
    <property type="entry name" value="LTD"/>
    <property type="match status" value="1"/>
</dbReference>
<evidence type="ECO:0000259" key="2">
    <source>
        <dbReference type="Pfam" id="PF00932"/>
    </source>
</evidence>
<proteinExistence type="predicted"/>
<evidence type="ECO:0000256" key="1">
    <source>
        <dbReference type="SAM" id="Phobius"/>
    </source>
</evidence>
<protein>
    <recommendedName>
        <fullName evidence="2">LTD domain-containing protein</fullName>
    </recommendedName>
</protein>
<accession>A0A1J5TPQ3</accession>
<comment type="caution">
    <text evidence="3">The sequence shown here is derived from an EMBL/GenBank/DDBJ whole genome shotgun (WGS) entry which is preliminary data.</text>
</comment>
<keyword evidence="1" id="KW-1133">Transmembrane helix</keyword>
<evidence type="ECO:0000313" key="4">
    <source>
        <dbReference type="Proteomes" id="UP000183815"/>
    </source>
</evidence>
<keyword evidence="1" id="KW-0812">Transmembrane</keyword>
<dbReference type="AlphaFoldDB" id="A0A1J5TPQ3"/>
<evidence type="ECO:0000313" key="3">
    <source>
        <dbReference type="EMBL" id="OIR15684.1"/>
    </source>
</evidence>
<dbReference type="InterPro" id="IPR001322">
    <property type="entry name" value="Lamin_tail_dom"/>
</dbReference>
<dbReference type="EMBL" id="MIYU01000016">
    <property type="protein sequence ID" value="OIR15684.1"/>
    <property type="molecule type" value="Genomic_DNA"/>
</dbReference>
<sequence>MKRRDENAVTHIIEFTLALTVFLLMLQAFTTTMDYRLGIDLDKHSNRISESKVALNQLVSSTGNVNNETEWNEFEYGIGDTQIRHDFEVGILNENGNIDVKKCLALAKLPRLFLSEKLGVTENLEITITSLVDGEEIIRWGSDSNEAYASATSYKFVILEEEENTFPGRIEVTVFKGPIGKDEIVITEIMYAPENDYDNYEWIEIYNPTNYALELNEFKISDRNESDYLKRDADDIITIPAGAVGIIVVNETFFRENILVSVDDNAYIFEVEDSAIGNGLDIEDEITVKYGTNERKVSYNYETDGAFRNGNSLNISCIECDEFVEGEITPGTYES</sequence>
<dbReference type="Proteomes" id="UP000183815">
    <property type="component" value="Unassembled WGS sequence"/>
</dbReference>
<keyword evidence="1" id="KW-0472">Membrane</keyword>
<organism evidence="3 4">
    <name type="scientific">Marine Group III euryarchaeote CG-Bathy1</name>
    <dbReference type="NCBI Taxonomy" id="1889001"/>
    <lineage>
        <taxon>Archaea</taxon>
        <taxon>Methanobacteriati</taxon>
        <taxon>Thermoplasmatota</taxon>
        <taxon>Thermoplasmata</taxon>
        <taxon>Candidatus Thermoprofundales</taxon>
    </lineage>
</organism>
<name>A0A1J5TPQ3_9ARCH</name>
<gene>
    <name evidence="3" type="ORF">BEU04_01940</name>
</gene>
<feature type="transmembrane region" description="Helical" evidence="1">
    <location>
        <begin position="12"/>
        <end position="29"/>
    </location>
</feature>